<reference evidence="1" key="1">
    <citation type="submission" date="2019-11" db="EMBL/GenBank/DDBJ databases">
        <title>Nori genome reveals adaptations in red seaweeds to the harsh intertidal environment.</title>
        <authorList>
            <person name="Wang D."/>
            <person name="Mao Y."/>
        </authorList>
    </citation>
    <scope>NUCLEOTIDE SEQUENCE</scope>
    <source>
        <tissue evidence="1">Gametophyte</tissue>
    </source>
</reference>
<name>A0ACC3C5W0_PYRYE</name>
<protein>
    <submittedName>
        <fullName evidence="1">Uncharacterized protein</fullName>
    </submittedName>
</protein>
<sequence>MPVDAGHNTKLRDIFKSVNAFKNAQRDDVNAALVDAGWGKCTINPTGDTLTGFFQPVLDVIMQMVSEGKSYELYPVRIRLINVVTDAVYFVTVAFIPVARKLNEPGAVEKARLRRNAMLQRVLYLAYRTAIGATHSRVSVVVGGRSLLVFPRLLLFLTDILEEKAMLCLKSGKCAHPCSSCGVRVNHTGTSDALTNERNAIRMLTTHLEVAGHRQQHQGTRRGADLEARTSAQSAVPALAGFAGLSTAPFLVDKLIGFDVLHVLDLGVTGMPVIASPGQAGARPADEAADTADTVRFEVDDNEDGGVLPRNFSFDWVAYHASLGDTPVQDAVTAMFAEYAVLYGRIDGWATSTAAASVTRELEKDVSEHAEDFIIKYVTPIMGVLQTPKVHKLLRHVLDAIMMHGNLQKGNTGGNEAQHKDDKAFYRRTNKTIKNFTQQIVRYAQG</sequence>
<dbReference type="Proteomes" id="UP000798662">
    <property type="component" value="Chromosome 2"/>
</dbReference>
<accession>A0ACC3C5W0</accession>
<dbReference type="EMBL" id="CM020619">
    <property type="protein sequence ID" value="KAK1865605.1"/>
    <property type="molecule type" value="Genomic_DNA"/>
</dbReference>
<keyword evidence="2" id="KW-1185">Reference proteome</keyword>
<proteinExistence type="predicted"/>
<organism evidence="1 2">
    <name type="scientific">Pyropia yezoensis</name>
    <name type="common">Susabi-nori</name>
    <name type="synonym">Porphyra yezoensis</name>
    <dbReference type="NCBI Taxonomy" id="2788"/>
    <lineage>
        <taxon>Eukaryota</taxon>
        <taxon>Rhodophyta</taxon>
        <taxon>Bangiophyceae</taxon>
        <taxon>Bangiales</taxon>
        <taxon>Bangiaceae</taxon>
        <taxon>Pyropia</taxon>
    </lineage>
</organism>
<evidence type="ECO:0000313" key="2">
    <source>
        <dbReference type="Proteomes" id="UP000798662"/>
    </source>
</evidence>
<comment type="caution">
    <text evidence="1">The sequence shown here is derived from an EMBL/GenBank/DDBJ whole genome shotgun (WGS) entry which is preliminary data.</text>
</comment>
<gene>
    <name evidence="1" type="ORF">I4F81_008134</name>
</gene>
<evidence type="ECO:0000313" key="1">
    <source>
        <dbReference type="EMBL" id="KAK1865605.1"/>
    </source>
</evidence>